<proteinExistence type="inferred from homology"/>
<dbReference type="Proteomes" id="UP000803884">
    <property type="component" value="Unassembled WGS sequence"/>
</dbReference>
<keyword evidence="4" id="KW-0812">Transmembrane</keyword>
<comment type="caution">
    <text evidence="10">The sequence shown here is derived from an EMBL/GenBank/DDBJ whole genome shotgun (WGS) entry which is preliminary data.</text>
</comment>
<evidence type="ECO:0000256" key="8">
    <source>
        <dbReference type="ARBA" id="ARBA00023136"/>
    </source>
</evidence>
<keyword evidence="7 9" id="KW-0496">Mitochondrion</keyword>
<comment type="similarity">
    <text evidence="2 9">Belongs to the mitochondrial pyruvate carrier (MPC) (TC 2.A.105) family.</text>
</comment>
<dbReference type="InterPro" id="IPR005336">
    <property type="entry name" value="MPC"/>
</dbReference>
<organism evidence="10 11">
    <name type="scientific">Cladosporium halotolerans</name>
    <dbReference type="NCBI Taxonomy" id="1052096"/>
    <lineage>
        <taxon>Eukaryota</taxon>
        <taxon>Fungi</taxon>
        <taxon>Dikarya</taxon>
        <taxon>Ascomycota</taxon>
        <taxon>Pezizomycotina</taxon>
        <taxon>Dothideomycetes</taxon>
        <taxon>Dothideomycetidae</taxon>
        <taxon>Cladosporiales</taxon>
        <taxon>Cladosporiaceae</taxon>
        <taxon>Cladosporium</taxon>
    </lineage>
</organism>
<evidence type="ECO:0000313" key="11">
    <source>
        <dbReference type="Proteomes" id="UP000803884"/>
    </source>
</evidence>
<evidence type="ECO:0000256" key="9">
    <source>
        <dbReference type="RuleBase" id="RU363100"/>
    </source>
</evidence>
<protein>
    <recommendedName>
        <fullName evidence="9">Mitochondrial pyruvate carrier</fullName>
    </recommendedName>
</protein>
<evidence type="ECO:0000256" key="2">
    <source>
        <dbReference type="ARBA" id="ARBA00006416"/>
    </source>
</evidence>
<comment type="subcellular location">
    <subcellularLocation>
        <location evidence="1 9">Mitochondrion inner membrane</location>
        <topology evidence="1 9">Multi-pass membrane protein</topology>
    </subcellularLocation>
</comment>
<keyword evidence="8" id="KW-0472">Membrane</keyword>
<evidence type="ECO:0000256" key="7">
    <source>
        <dbReference type="ARBA" id="ARBA00023128"/>
    </source>
</evidence>
<dbReference type="GeneID" id="96007179"/>
<gene>
    <name evidence="10" type="ORF">WHR41_05736</name>
</gene>
<dbReference type="GO" id="GO:0005743">
    <property type="term" value="C:mitochondrial inner membrane"/>
    <property type="evidence" value="ECO:0007669"/>
    <property type="project" value="UniProtKB-SubCell"/>
</dbReference>
<sequence>MSARFGIRAFRAQMPARQVNTNMRFAQRRTYQSAAENPANVEGPPKSKFAQLWNSPVGPKTVHFWAPIMKWGLVLAGAADFARPADQLSLSQNAALTATGLIWTRWCFIIKPRNLFLASVNFLLFCVGATQTTRVLLYNASQKNDSTIDAAKKEAEKDVGAIEKIVEDPKAAVKSVTNPK</sequence>
<keyword evidence="5 9" id="KW-0999">Mitochondrion inner membrane</keyword>
<comment type="function">
    <text evidence="9">Mediates the uptake of pyruvate into mitochondria.</text>
</comment>
<keyword evidence="6" id="KW-1133">Transmembrane helix</keyword>
<keyword evidence="11" id="KW-1185">Reference proteome</keyword>
<name>A0AB34KK42_9PEZI</name>
<evidence type="ECO:0000256" key="5">
    <source>
        <dbReference type="ARBA" id="ARBA00022792"/>
    </source>
</evidence>
<dbReference type="RefSeq" id="XP_069228568.1">
    <property type="nucleotide sequence ID" value="XM_069374341.1"/>
</dbReference>
<dbReference type="Pfam" id="PF03650">
    <property type="entry name" value="MPC"/>
    <property type="match status" value="1"/>
</dbReference>
<reference evidence="10 11" key="1">
    <citation type="journal article" date="2020" name="Microbiol. Resour. Announc.">
        <title>Draft Genome Sequence of a Cladosporium Species Isolated from the Mesophotic Ascidian Didemnum maculosum.</title>
        <authorList>
            <person name="Gioti A."/>
            <person name="Siaperas R."/>
            <person name="Nikolaivits E."/>
            <person name="Le Goff G."/>
            <person name="Ouazzani J."/>
            <person name="Kotoulas G."/>
            <person name="Topakas E."/>
        </authorList>
    </citation>
    <scope>NUCLEOTIDE SEQUENCE [LARGE SCALE GENOMIC DNA]</scope>
    <source>
        <strain evidence="10 11">TM138-S3</strain>
    </source>
</reference>
<evidence type="ECO:0000313" key="10">
    <source>
        <dbReference type="EMBL" id="KAL1585462.1"/>
    </source>
</evidence>
<keyword evidence="3 9" id="KW-0813">Transport</keyword>
<dbReference type="EMBL" id="JAAQHG020000019">
    <property type="protein sequence ID" value="KAL1585462.1"/>
    <property type="molecule type" value="Genomic_DNA"/>
</dbReference>
<dbReference type="GO" id="GO:0006850">
    <property type="term" value="P:pyruvate import into mitochondria"/>
    <property type="evidence" value="ECO:0007669"/>
    <property type="project" value="InterPro"/>
</dbReference>
<evidence type="ECO:0000256" key="1">
    <source>
        <dbReference type="ARBA" id="ARBA00004448"/>
    </source>
</evidence>
<accession>A0AB34KK42</accession>
<evidence type="ECO:0000256" key="3">
    <source>
        <dbReference type="ARBA" id="ARBA00022448"/>
    </source>
</evidence>
<dbReference type="AlphaFoldDB" id="A0AB34KK42"/>
<evidence type="ECO:0000256" key="4">
    <source>
        <dbReference type="ARBA" id="ARBA00022692"/>
    </source>
</evidence>
<evidence type="ECO:0000256" key="6">
    <source>
        <dbReference type="ARBA" id="ARBA00022989"/>
    </source>
</evidence>
<dbReference type="PANTHER" id="PTHR14154">
    <property type="entry name" value="UPF0041 BRAIN PROTEIN 44-RELATED"/>
    <property type="match status" value="1"/>
</dbReference>